<dbReference type="PANTHER" id="PTHR13763">
    <property type="entry name" value="BREAST CANCER TYPE 1 SUSCEPTIBILITY PROTEIN BRCA1"/>
    <property type="match status" value="1"/>
</dbReference>
<evidence type="ECO:0000256" key="3">
    <source>
        <dbReference type="ARBA" id="ARBA00022763"/>
    </source>
</evidence>
<feature type="domain" description="RING-type" evidence="10">
    <location>
        <begin position="24"/>
        <end position="57"/>
    </location>
</feature>
<dbReference type="InterPro" id="IPR031099">
    <property type="entry name" value="BRCA1-associated"/>
</dbReference>
<keyword evidence="6" id="KW-0234">DNA repair</keyword>
<evidence type="ECO:0000256" key="8">
    <source>
        <dbReference type="PROSITE-ProRule" id="PRU00175"/>
    </source>
</evidence>
<feature type="region of interest" description="Disordered" evidence="9">
    <location>
        <begin position="186"/>
        <end position="247"/>
    </location>
</feature>
<feature type="compositionally biased region" description="Basic and acidic residues" evidence="9">
    <location>
        <begin position="193"/>
        <end position="206"/>
    </location>
</feature>
<dbReference type="Pfam" id="PF16770">
    <property type="entry name" value="RTT107_BRCT_5"/>
    <property type="match status" value="1"/>
</dbReference>
<evidence type="ECO:0008006" key="14">
    <source>
        <dbReference type="Google" id="ProtNLM"/>
    </source>
</evidence>
<accession>A0A6J1WLA2</accession>
<evidence type="ECO:0000256" key="6">
    <source>
        <dbReference type="ARBA" id="ARBA00023204"/>
    </source>
</evidence>
<evidence type="ECO:0000256" key="7">
    <source>
        <dbReference type="ARBA" id="ARBA00023242"/>
    </source>
</evidence>
<dbReference type="KEGG" id="gmw:113512445"/>
<gene>
    <name evidence="13" type="primary">LOC113512445</name>
</gene>
<dbReference type="GO" id="GO:0000724">
    <property type="term" value="P:double-strand break repair via homologous recombination"/>
    <property type="evidence" value="ECO:0007669"/>
    <property type="project" value="TreeGrafter"/>
</dbReference>
<dbReference type="GO" id="GO:0004842">
    <property type="term" value="F:ubiquitin-protein transferase activity"/>
    <property type="evidence" value="ECO:0007669"/>
    <property type="project" value="TreeGrafter"/>
</dbReference>
<organism evidence="12 13">
    <name type="scientific">Galleria mellonella</name>
    <name type="common">Greater wax moth</name>
    <dbReference type="NCBI Taxonomy" id="7137"/>
    <lineage>
        <taxon>Eukaryota</taxon>
        <taxon>Metazoa</taxon>
        <taxon>Ecdysozoa</taxon>
        <taxon>Arthropoda</taxon>
        <taxon>Hexapoda</taxon>
        <taxon>Insecta</taxon>
        <taxon>Pterygota</taxon>
        <taxon>Neoptera</taxon>
        <taxon>Endopterygota</taxon>
        <taxon>Lepidoptera</taxon>
        <taxon>Glossata</taxon>
        <taxon>Ditrysia</taxon>
        <taxon>Pyraloidea</taxon>
        <taxon>Pyralidae</taxon>
        <taxon>Galleriinae</taxon>
        <taxon>Galleria</taxon>
    </lineage>
</organism>
<dbReference type="Gene3D" id="3.30.40.10">
    <property type="entry name" value="Zinc/RING finger domain, C3HC4 (zinc finger)"/>
    <property type="match status" value="1"/>
</dbReference>
<dbReference type="GeneID" id="113512445"/>
<evidence type="ECO:0000313" key="12">
    <source>
        <dbReference type="Proteomes" id="UP001652740"/>
    </source>
</evidence>
<reference evidence="13" key="1">
    <citation type="submission" date="2025-08" db="UniProtKB">
        <authorList>
            <consortium name="RefSeq"/>
        </authorList>
    </citation>
    <scope>IDENTIFICATION</scope>
    <source>
        <tissue evidence="13">Whole larvae</tissue>
    </source>
</reference>
<feature type="domain" description="BRCT" evidence="11">
    <location>
        <begin position="981"/>
        <end position="1077"/>
    </location>
</feature>
<keyword evidence="3" id="KW-0227">DNA damage</keyword>
<proteinExistence type="predicted"/>
<evidence type="ECO:0000259" key="10">
    <source>
        <dbReference type="PROSITE" id="PS50089"/>
    </source>
</evidence>
<name>A0A6J1WLA2_GALME</name>
<keyword evidence="4 8" id="KW-0479">Metal-binding</keyword>
<dbReference type="GO" id="GO:0031436">
    <property type="term" value="C:BRCA1-BARD1 complex"/>
    <property type="evidence" value="ECO:0007669"/>
    <property type="project" value="TreeGrafter"/>
</dbReference>
<dbReference type="PROSITE" id="PS50089">
    <property type="entry name" value="ZF_RING_2"/>
    <property type="match status" value="1"/>
</dbReference>
<dbReference type="GO" id="GO:0070531">
    <property type="term" value="C:BRCA1-A complex"/>
    <property type="evidence" value="ECO:0007669"/>
    <property type="project" value="TreeGrafter"/>
</dbReference>
<dbReference type="AlphaFoldDB" id="A0A6J1WLA2"/>
<feature type="region of interest" description="Disordered" evidence="9">
    <location>
        <begin position="818"/>
        <end position="847"/>
    </location>
</feature>
<keyword evidence="5" id="KW-0862">Zinc</keyword>
<keyword evidence="2" id="KW-0677">Repeat</keyword>
<evidence type="ECO:0000256" key="2">
    <source>
        <dbReference type="ARBA" id="ARBA00022737"/>
    </source>
</evidence>
<dbReference type="SUPFAM" id="SSF57850">
    <property type="entry name" value="RING/U-box"/>
    <property type="match status" value="1"/>
</dbReference>
<evidence type="ECO:0000256" key="4">
    <source>
        <dbReference type="ARBA" id="ARBA00022771"/>
    </source>
</evidence>
<dbReference type="GO" id="GO:0045944">
    <property type="term" value="P:positive regulation of transcription by RNA polymerase II"/>
    <property type="evidence" value="ECO:0007669"/>
    <property type="project" value="TreeGrafter"/>
</dbReference>
<protein>
    <recommendedName>
        <fullName evidence="14">Breast cancer type 1 susceptibility protein homolog</fullName>
    </recommendedName>
</protein>
<evidence type="ECO:0000256" key="9">
    <source>
        <dbReference type="SAM" id="MobiDB-lite"/>
    </source>
</evidence>
<dbReference type="InterPro" id="IPR001357">
    <property type="entry name" value="BRCT_dom"/>
</dbReference>
<feature type="domain" description="BRCT" evidence="11">
    <location>
        <begin position="1092"/>
        <end position="1190"/>
    </location>
</feature>
<evidence type="ECO:0000313" key="13">
    <source>
        <dbReference type="RefSeq" id="XP_026752136.2"/>
    </source>
</evidence>
<dbReference type="InterPro" id="IPR013083">
    <property type="entry name" value="Znf_RING/FYVE/PHD"/>
</dbReference>
<dbReference type="PANTHER" id="PTHR13763:SF0">
    <property type="entry name" value="BREAST CANCER TYPE 1 SUSCEPTIBILITY PROTEIN"/>
    <property type="match status" value="1"/>
</dbReference>
<dbReference type="SUPFAM" id="SSF52113">
    <property type="entry name" value="BRCT domain"/>
    <property type="match status" value="2"/>
</dbReference>
<keyword evidence="4 8" id="KW-0863">Zinc-finger</keyword>
<keyword evidence="12" id="KW-1185">Reference proteome</keyword>
<dbReference type="SMART" id="SM00292">
    <property type="entry name" value="BRCT"/>
    <property type="match status" value="2"/>
</dbReference>
<dbReference type="InterPro" id="IPR001841">
    <property type="entry name" value="Znf_RING"/>
</dbReference>
<evidence type="ECO:0000259" key="11">
    <source>
        <dbReference type="PROSITE" id="PS50172"/>
    </source>
</evidence>
<dbReference type="Proteomes" id="UP001652740">
    <property type="component" value="Unplaced"/>
</dbReference>
<evidence type="ECO:0000256" key="5">
    <source>
        <dbReference type="ARBA" id="ARBA00022833"/>
    </source>
</evidence>
<comment type="subcellular location">
    <subcellularLocation>
        <location evidence="1">Nucleus</location>
    </subcellularLocation>
</comment>
<dbReference type="RefSeq" id="XP_026752136.2">
    <property type="nucleotide sequence ID" value="XM_026896335.3"/>
</dbReference>
<dbReference type="Gene3D" id="3.40.50.10190">
    <property type="entry name" value="BRCT domain"/>
    <property type="match status" value="2"/>
</dbReference>
<dbReference type="InterPro" id="IPR036420">
    <property type="entry name" value="BRCT_dom_sf"/>
</dbReference>
<evidence type="ECO:0000256" key="1">
    <source>
        <dbReference type="ARBA" id="ARBA00004123"/>
    </source>
</evidence>
<dbReference type="PROSITE" id="PS50172">
    <property type="entry name" value="BRCT"/>
    <property type="match status" value="2"/>
</dbReference>
<sequence length="1213" mass="137269">MSLQGLDLGHISKLISSFIDQVTCLECYRFYIAPETANCGHTFCHTCWKKCRSCPSCAAPLERRTLKLNIPVQNKTEHIHTVIEVFEKLFNVKLDEFILDVQDNELCSKDDPTKNVKNWLDSSQNHFSAPLLSSEHSTQDKIIVEQLTSKVLIHADTKKTATPKKIIHKQPPQDDWEKIEILPVSNENNNSHDPIDEHSLNDKDEYTTFNPRRSCRKKEIKNSEPSLKNYDISTDKHSSKNSSLETEIKSNNNKRNWGNVKKMRKEFSKLNKKNRNKLNVSIEMCKKSQLTTKTISKPVITTTDVVSQNYDNIIGDTTPDLINKLDQQITEKATNKIEQSTSYVGKSVPISDKNYSNNMRLEKNVSSLDTSKVLEIDKNCDNENVNRVKQSSEKSKANLSIDHPKLSFLKKSSLQPKTVENNMKTTNYDVHCNTEGNMDDIEITIKIGNTITNIFIKKKKNNMEYSLHTDKEIQTTLGLHTLSKNNNVSPNNMNDNNIEVNIGYEKEVSVVSGNTQKNNSENCSENASNIMNKSLSTKKNTASADTKTAQFEITESVEKEMSNIMECDPIDSCLKKRGMDNITAEPITTLKNTISNIKSTIIEPCLEEDDYNELDIFDSNSIKEANVQLLKSTKHTPSEILVPTIKSNKIRTQKHIDKRAREVNDELFLPNSKKIKLIDNVDDNIKTQENNELNIEAMDYDIVMGQVFSSIDADIKDTQKSKNVNETEKNTKFISLSEDRKKDLETSIHEITLSNEKFSENVFSFLEKENEVKTLDKPKNQIPSSTQQHIENLLTPGLCQNLADTNEVENVDKKLCTPVQDANDDDSDKSIVEETPQKNVSFTKPKNKKDLTHDEAEKINNSKNKCTSHSQKQVIESIVDVSDSVPNASKDTKDLTVIEALPRKTTLETPLTINRFVDHITHKSTPVARKSLNFEAENIDDIDQTLCPTTEPVAKTTQEKEFLVKAFEETPQTPIRKPLVSRNFKVNNIDNCLAGSCLSPVELAKVKLLCRQYNWKYTDKYIKDLTHLVVGVDEENRSQRSVKYMCALAASKWIVSFQWVDSCLKNNKIVKEEQYEALDGTGEPGPKRSRLAKKKLFEGMIFYCMPPFSILDVNTLKDILEAAGGRVVNEAKSVRVTGDTPALLLAEPENTQENKFIYLAMELNIVPVNHEWALNSLGSYTLSSIYELLLCPAALLPAATASWPADLVSQDCD</sequence>
<keyword evidence="7" id="KW-0539">Nucleus</keyword>
<dbReference type="GO" id="GO:0008270">
    <property type="term" value="F:zinc ion binding"/>
    <property type="evidence" value="ECO:0007669"/>
    <property type="project" value="UniProtKB-KW"/>
</dbReference>